<evidence type="ECO:0000256" key="8">
    <source>
        <dbReference type="ARBA" id="ARBA00023163"/>
    </source>
</evidence>
<evidence type="ECO:0000256" key="9">
    <source>
        <dbReference type="ARBA" id="ARBA00023204"/>
    </source>
</evidence>
<dbReference type="GO" id="GO:0006357">
    <property type="term" value="P:regulation of transcription by RNA polymerase II"/>
    <property type="evidence" value="ECO:0007669"/>
    <property type="project" value="UniProtKB-UniRule"/>
</dbReference>
<keyword evidence="4" id="KW-0227">DNA damage</keyword>
<evidence type="ECO:0000256" key="3">
    <source>
        <dbReference type="ARBA" id="ARBA00022723"/>
    </source>
</evidence>
<dbReference type="SUPFAM" id="SSF57889">
    <property type="entry name" value="Cysteine-rich domain"/>
    <property type="match status" value="1"/>
</dbReference>
<dbReference type="PROSITE" id="PS50157">
    <property type="entry name" value="ZINC_FINGER_C2H2_2"/>
    <property type="match status" value="1"/>
</dbReference>
<evidence type="ECO:0000256" key="10">
    <source>
        <dbReference type="ARBA" id="ARBA00023242"/>
    </source>
</evidence>
<comment type="similarity">
    <text evidence="2 11">Belongs to the GTF2H2 family.</text>
</comment>
<feature type="zinc finger region" description="C4-type" evidence="12">
    <location>
        <begin position="308"/>
        <end position="325"/>
    </location>
</feature>
<comment type="subcellular location">
    <subcellularLocation>
        <location evidence="1 11">Nucleus</location>
    </subcellularLocation>
</comment>
<keyword evidence="5 13" id="KW-0863">Zinc-finger</keyword>
<dbReference type="RefSeq" id="XP_033597813.1">
    <property type="nucleotide sequence ID" value="XM_033744448.1"/>
</dbReference>
<evidence type="ECO:0000256" key="1">
    <source>
        <dbReference type="ARBA" id="ARBA00004123"/>
    </source>
</evidence>
<dbReference type="PROSITE" id="PS00028">
    <property type="entry name" value="ZINC_FINGER_C2H2_1"/>
    <property type="match status" value="1"/>
</dbReference>
<dbReference type="GO" id="GO:0006289">
    <property type="term" value="P:nucleotide-excision repair"/>
    <property type="evidence" value="ECO:0007669"/>
    <property type="project" value="UniProtKB-UniRule"/>
</dbReference>
<dbReference type="PANTHER" id="PTHR12695">
    <property type="entry name" value="GENERAL TRANSCRIPTION FACTOR IIH SUBUNIT 2"/>
    <property type="match status" value="1"/>
</dbReference>
<evidence type="ECO:0000256" key="6">
    <source>
        <dbReference type="ARBA" id="ARBA00022833"/>
    </source>
</evidence>
<evidence type="ECO:0000256" key="5">
    <source>
        <dbReference type="ARBA" id="ARBA00022771"/>
    </source>
</evidence>
<keyword evidence="10 11" id="KW-0539">Nucleus</keyword>
<gene>
    <name evidence="16" type="ORF">EJ05DRAFT_478379</name>
</gene>
<dbReference type="SMART" id="SM01047">
    <property type="entry name" value="C1_4"/>
    <property type="match status" value="1"/>
</dbReference>
<organism evidence="16 17">
    <name type="scientific">Pseudovirgaria hyperparasitica</name>
    <dbReference type="NCBI Taxonomy" id="470096"/>
    <lineage>
        <taxon>Eukaryota</taxon>
        <taxon>Fungi</taxon>
        <taxon>Dikarya</taxon>
        <taxon>Ascomycota</taxon>
        <taxon>Pezizomycotina</taxon>
        <taxon>Dothideomycetes</taxon>
        <taxon>Dothideomycetes incertae sedis</taxon>
        <taxon>Acrospermales</taxon>
        <taxon>Acrospermaceae</taxon>
        <taxon>Pseudovirgaria</taxon>
    </lineage>
</organism>
<dbReference type="EMBL" id="ML996577">
    <property type="protein sequence ID" value="KAF2755362.1"/>
    <property type="molecule type" value="Genomic_DNA"/>
</dbReference>
<dbReference type="Gene3D" id="3.30.40.10">
    <property type="entry name" value="Zinc/RING finger domain, C3HC4 (zinc finger)"/>
    <property type="match status" value="1"/>
</dbReference>
<dbReference type="FunFam" id="3.40.50.410:FF:000015">
    <property type="entry name" value="General transcription factor IIH subunit 2"/>
    <property type="match status" value="1"/>
</dbReference>
<dbReference type="Pfam" id="PF04056">
    <property type="entry name" value="Ssl1"/>
    <property type="match status" value="1"/>
</dbReference>
<evidence type="ECO:0000256" key="2">
    <source>
        <dbReference type="ARBA" id="ARBA00006092"/>
    </source>
</evidence>
<dbReference type="AlphaFoldDB" id="A0A6A6VXM7"/>
<dbReference type="Proteomes" id="UP000799437">
    <property type="component" value="Unassembled WGS sequence"/>
</dbReference>
<comment type="function">
    <text evidence="11">Component of the general transcription and DNA repair factor IIH (TFIIH) core complex, which is involved in general and transcription-coupled nucleotide excision repair (NER) of damaged DNA and, when complexed to TFIIK, in RNA transcription by RNA polymerase II.</text>
</comment>
<dbReference type="InterPro" id="IPR004595">
    <property type="entry name" value="TFIIH_C1-like_dom"/>
</dbReference>
<dbReference type="InterPro" id="IPR013087">
    <property type="entry name" value="Znf_C2H2_type"/>
</dbReference>
<evidence type="ECO:0000259" key="15">
    <source>
        <dbReference type="PROSITE" id="PS50157"/>
    </source>
</evidence>
<feature type="compositionally biased region" description="Polar residues" evidence="14">
    <location>
        <begin position="388"/>
        <end position="397"/>
    </location>
</feature>
<sequence length="468" mass="51592">MVANANKKSKEKVKPRGREMAWEREIRTDFRVREGQDGLIKGHVEGLVEARKRKRLRQDTEPFQRGIIRHVALVLDLSEAMLEKDMRPNRYLVTLKYTQEYIREFFEQNPISQMLILAMYDGICIKISDLSGNPSTHISALIALRNPRNPREVAKEPKGSPSLQNALEHARASLHHTPSHGTREVIIILGALLSLDPGDIFKTISACVADHLRVAIIGMAGRLRICQEICAKTNANDPSSYTVALDQTHFRELLLATTTPPVIRKPTAAAQAANPASLLLMGFPSRVIEDSPTLCACHGQLTRGGYTCSRCMAKVCSLPSTCPSCHLTLILSTHLARSYHHLFPLRNWVEVSWQRALKKGSVQCTGCLTAFPPVPADMRDSKGKGKVTNGNHESNGVNGAVRQEKVEGASESSRYECETCGEHFCIDCDLFCHEVVHNCPGCQSSVPEGDVVQGQNGAAGDGNRMDVD</sequence>
<dbReference type="SUPFAM" id="SSF53300">
    <property type="entry name" value="vWA-like"/>
    <property type="match status" value="1"/>
</dbReference>
<evidence type="ECO:0000313" key="16">
    <source>
        <dbReference type="EMBL" id="KAF2755362.1"/>
    </source>
</evidence>
<dbReference type="Pfam" id="PF07975">
    <property type="entry name" value="C1_4"/>
    <property type="match status" value="1"/>
</dbReference>
<evidence type="ECO:0000256" key="13">
    <source>
        <dbReference type="PROSITE-ProRule" id="PRU00042"/>
    </source>
</evidence>
<dbReference type="PIRSF" id="PIRSF015919">
    <property type="entry name" value="TFIIH_SSL1"/>
    <property type="match status" value="1"/>
</dbReference>
<reference evidence="16" key="1">
    <citation type="journal article" date="2020" name="Stud. Mycol.">
        <title>101 Dothideomycetes genomes: a test case for predicting lifestyles and emergence of pathogens.</title>
        <authorList>
            <person name="Haridas S."/>
            <person name="Albert R."/>
            <person name="Binder M."/>
            <person name="Bloem J."/>
            <person name="Labutti K."/>
            <person name="Salamov A."/>
            <person name="Andreopoulos B."/>
            <person name="Baker S."/>
            <person name="Barry K."/>
            <person name="Bills G."/>
            <person name="Bluhm B."/>
            <person name="Cannon C."/>
            <person name="Castanera R."/>
            <person name="Culley D."/>
            <person name="Daum C."/>
            <person name="Ezra D."/>
            <person name="Gonzalez J."/>
            <person name="Henrissat B."/>
            <person name="Kuo A."/>
            <person name="Liang C."/>
            <person name="Lipzen A."/>
            <person name="Lutzoni F."/>
            <person name="Magnuson J."/>
            <person name="Mondo S."/>
            <person name="Nolan M."/>
            <person name="Ohm R."/>
            <person name="Pangilinan J."/>
            <person name="Park H.-J."/>
            <person name="Ramirez L."/>
            <person name="Alfaro M."/>
            <person name="Sun H."/>
            <person name="Tritt A."/>
            <person name="Yoshinaga Y."/>
            <person name="Zwiers L.-H."/>
            <person name="Turgeon B."/>
            <person name="Goodwin S."/>
            <person name="Spatafora J."/>
            <person name="Crous P."/>
            <person name="Grigoriev I."/>
        </authorList>
    </citation>
    <scope>NUCLEOTIDE SEQUENCE</scope>
    <source>
        <strain evidence="16">CBS 121739</strain>
    </source>
</reference>
<dbReference type="InterPro" id="IPR007198">
    <property type="entry name" value="Ssl1-like"/>
</dbReference>
<feature type="region of interest" description="Disordered" evidence="14">
    <location>
        <begin position="378"/>
        <end position="405"/>
    </location>
</feature>
<evidence type="ECO:0000256" key="4">
    <source>
        <dbReference type="ARBA" id="ARBA00022763"/>
    </source>
</evidence>
<dbReference type="GO" id="GO:0008270">
    <property type="term" value="F:zinc ion binding"/>
    <property type="evidence" value="ECO:0007669"/>
    <property type="project" value="UniProtKB-UniRule"/>
</dbReference>
<evidence type="ECO:0000256" key="11">
    <source>
        <dbReference type="PIRNR" id="PIRNR015919"/>
    </source>
</evidence>
<feature type="domain" description="C2H2-type" evidence="15">
    <location>
        <begin position="415"/>
        <end position="437"/>
    </location>
</feature>
<keyword evidence="9" id="KW-0234">DNA repair</keyword>
<keyword evidence="7 11" id="KW-0805">Transcription regulation</keyword>
<dbReference type="InterPro" id="IPR046349">
    <property type="entry name" value="C1-like_sf"/>
</dbReference>
<proteinExistence type="inferred from homology"/>
<dbReference type="GO" id="GO:0000439">
    <property type="term" value="C:transcription factor TFIIH core complex"/>
    <property type="evidence" value="ECO:0007669"/>
    <property type="project" value="UniProtKB-UniRule"/>
</dbReference>
<dbReference type="InterPro" id="IPR036465">
    <property type="entry name" value="vWFA_dom_sf"/>
</dbReference>
<keyword evidence="17" id="KW-1185">Reference proteome</keyword>
<dbReference type="Gene3D" id="3.40.50.410">
    <property type="entry name" value="von Willebrand factor, type A domain"/>
    <property type="match status" value="1"/>
</dbReference>
<keyword evidence="6 11" id="KW-0862">Zinc</keyword>
<evidence type="ECO:0000256" key="7">
    <source>
        <dbReference type="ARBA" id="ARBA00023015"/>
    </source>
</evidence>
<dbReference type="OrthoDB" id="284275at2759"/>
<evidence type="ECO:0000313" key="17">
    <source>
        <dbReference type="Proteomes" id="UP000799437"/>
    </source>
</evidence>
<dbReference type="GeneID" id="54485502"/>
<dbReference type="InterPro" id="IPR012170">
    <property type="entry name" value="TFIIH_SSL1/p44"/>
</dbReference>
<dbReference type="GO" id="GO:0005675">
    <property type="term" value="C:transcription factor TFIIH holo complex"/>
    <property type="evidence" value="ECO:0007669"/>
    <property type="project" value="UniProtKB-UniRule"/>
</dbReference>
<keyword evidence="3 11" id="KW-0479">Metal-binding</keyword>
<keyword evidence="8 11" id="KW-0804">Transcription</keyword>
<evidence type="ECO:0000256" key="14">
    <source>
        <dbReference type="SAM" id="MobiDB-lite"/>
    </source>
</evidence>
<dbReference type="GO" id="GO:0006351">
    <property type="term" value="P:DNA-templated transcription"/>
    <property type="evidence" value="ECO:0007669"/>
    <property type="project" value="InterPro"/>
</dbReference>
<dbReference type="NCBIfam" id="TIGR00622">
    <property type="entry name" value="ssl1"/>
    <property type="match status" value="1"/>
</dbReference>
<dbReference type="InterPro" id="IPR013083">
    <property type="entry name" value="Znf_RING/FYVE/PHD"/>
</dbReference>
<accession>A0A6A6VXM7</accession>
<name>A0A6A6VXM7_9PEZI</name>
<evidence type="ECO:0000256" key="12">
    <source>
        <dbReference type="PIRSR" id="PIRSR015919-1"/>
    </source>
</evidence>
<protein>
    <recommendedName>
        <fullName evidence="11">General transcription and DNA repair factor IIH</fullName>
    </recommendedName>
</protein>
<dbReference type="PANTHER" id="PTHR12695:SF2">
    <property type="entry name" value="GENERAL TRANSCRIPTION FACTOR IIH SUBUNIT 2-RELATED"/>
    <property type="match status" value="1"/>
</dbReference>